<dbReference type="PROSITE" id="PS50071">
    <property type="entry name" value="HOMEOBOX_2"/>
    <property type="match status" value="1"/>
</dbReference>
<feature type="compositionally biased region" description="Low complexity" evidence="3">
    <location>
        <begin position="87"/>
        <end position="96"/>
    </location>
</feature>
<comment type="subcellular location">
    <subcellularLocation>
        <location evidence="1 2">Nucleus</location>
    </subcellularLocation>
</comment>
<keyword evidence="2" id="KW-0539">Nucleus</keyword>
<dbReference type="AlphaFoldDB" id="A0A8K0K7P0"/>
<dbReference type="SUPFAM" id="SSF46689">
    <property type="entry name" value="Homeodomain-like"/>
    <property type="match status" value="1"/>
</dbReference>
<dbReference type="Gene3D" id="1.10.10.60">
    <property type="entry name" value="Homeodomain-like"/>
    <property type="match status" value="1"/>
</dbReference>
<gene>
    <name evidence="5" type="ORF">J437_LFUL010220</name>
</gene>
<dbReference type="GO" id="GO:0003677">
    <property type="term" value="F:DNA binding"/>
    <property type="evidence" value="ECO:0007669"/>
    <property type="project" value="UniProtKB-UniRule"/>
</dbReference>
<keyword evidence="6" id="KW-1185">Reference proteome</keyword>
<comment type="caution">
    <text evidence="5">The sequence shown here is derived from an EMBL/GenBank/DDBJ whole genome shotgun (WGS) entry which is preliminary data.</text>
</comment>
<dbReference type="GO" id="GO:0005634">
    <property type="term" value="C:nucleus"/>
    <property type="evidence" value="ECO:0007669"/>
    <property type="project" value="UniProtKB-SubCell"/>
</dbReference>
<keyword evidence="2" id="KW-0238">DNA-binding</keyword>
<feature type="compositionally biased region" description="Polar residues" evidence="3">
    <location>
        <begin position="117"/>
        <end position="126"/>
    </location>
</feature>
<evidence type="ECO:0000256" key="2">
    <source>
        <dbReference type="PROSITE-ProRule" id="PRU00108"/>
    </source>
</evidence>
<reference evidence="5" key="1">
    <citation type="submission" date="2013-04" db="EMBL/GenBank/DDBJ databases">
        <authorList>
            <person name="Qu J."/>
            <person name="Murali S.C."/>
            <person name="Bandaranaike D."/>
            <person name="Bellair M."/>
            <person name="Blankenburg K."/>
            <person name="Chao H."/>
            <person name="Dinh H."/>
            <person name="Doddapaneni H."/>
            <person name="Downs B."/>
            <person name="Dugan-Rocha S."/>
            <person name="Elkadiri S."/>
            <person name="Gnanaolivu R.D."/>
            <person name="Hernandez B."/>
            <person name="Javaid M."/>
            <person name="Jayaseelan J.C."/>
            <person name="Lee S."/>
            <person name="Li M."/>
            <person name="Ming W."/>
            <person name="Munidasa M."/>
            <person name="Muniz J."/>
            <person name="Nguyen L."/>
            <person name="Ongeri F."/>
            <person name="Osuji N."/>
            <person name="Pu L.-L."/>
            <person name="Puazo M."/>
            <person name="Qu C."/>
            <person name="Quiroz J."/>
            <person name="Raj R."/>
            <person name="Weissenberger G."/>
            <person name="Xin Y."/>
            <person name="Zou X."/>
            <person name="Han Y."/>
            <person name="Richards S."/>
            <person name="Worley K."/>
            <person name="Muzny D."/>
            <person name="Gibbs R."/>
        </authorList>
    </citation>
    <scope>NUCLEOTIDE SEQUENCE</scope>
    <source>
        <strain evidence="5">Sampled in the wild</strain>
    </source>
</reference>
<evidence type="ECO:0000313" key="5">
    <source>
        <dbReference type="EMBL" id="KAG8229257.1"/>
    </source>
</evidence>
<name>A0A8K0K7P0_LADFU</name>
<dbReference type="CDD" id="cd00086">
    <property type="entry name" value="homeodomain"/>
    <property type="match status" value="1"/>
</dbReference>
<accession>A0A8K0K7P0</accession>
<evidence type="ECO:0000256" key="1">
    <source>
        <dbReference type="ARBA" id="ARBA00004123"/>
    </source>
</evidence>
<evidence type="ECO:0000313" key="6">
    <source>
        <dbReference type="Proteomes" id="UP000792457"/>
    </source>
</evidence>
<feature type="region of interest" description="Disordered" evidence="3">
    <location>
        <begin position="21"/>
        <end position="141"/>
    </location>
</feature>
<sequence length="237" mass="24772">MREREEGDFPGRFKELRWEFSQDLVPKPQKQVQDENKKVKIWFQNRRSKYKKMMKAAQQQVSQPSTAQAGPGSNPGGPGLQPPQPHPLSSLSGQPQVGSGGEDEAMSDGGQAYGQHGTPTPSSTPVSDEMCSPQPPPLIMAATPPLGVGGHGGNGGGGHHLHSLGGGANGGGGGGGGGGGFNTSWDMKHVVNQMQMSAAAAAAAAYAMPHHHHHQYSWYQASTEPGNVSMNPQGLLT</sequence>
<dbReference type="EMBL" id="KZ308420">
    <property type="protein sequence ID" value="KAG8229257.1"/>
    <property type="molecule type" value="Genomic_DNA"/>
</dbReference>
<evidence type="ECO:0000259" key="4">
    <source>
        <dbReference type="PROSITE" id="PS50071"/>
    </source>
</evidence>
<dbReference type="InterPro" id="IPR009057">
    <property type="entry name" value="Homeodomain-like_sf"/>
</dbReference>
<reference evidence="5" key="2">
    <citation type="submission" date="2017-10" db="EMBL/GenBank/DDBJ databases">
        <title>Ladona fulva Genome sequencing and assembly.</title>
        <authorList>
            <person name="Murali S."/>
            <person name="Richards S."/>
            <person name="Bandaranaike D."/>
            <person name="Bellair M."/>
            <person name="Blankenburg K."/>
            <person name="Chao H."/>
            <person name="Dinh H."/>
            <person name="Doddapaneni H."/>
            <person name="Dugan-Rocha S."/>
            <person name="Elkadiri S."/>
            <person name="Gnanaolivu R."/>
            <person name="Hernandez B."/>
            <person name="Skinner E."/>
            <person name="Javaid M."/>
            <person name="Lee S."/>
            <person name="Li M."/>
            <person name="Ming W."/>
            <person name="Munidasa M."/>
            <person name="Muniz J."/>
            <person name="Nguyen L."/>
            <person name="Hughes D."/>
            <person name="Osuji N."/>
            <person name="Pu L.-L."/>
            <person name="Puazo M."/>
            <person name="Qu C."/>
            <person name="Quiroz J."/>
            <person name="Raj R."/>
            <person name="Weissenberger G."/>
            <person name="Xin Y."/>
            <person name="Zou X."/>
            <person name="Han Y."/>
            <person name="Worley K."/>
            <person name="Muzny D."/>
            <person name="Gibbs R."/>
        </authorList>
    </citation>
    <scope>NUCLEOTIDE SEQUENCE</scope>
    <source>
        <strain evidence="5">Sampled in the wild</strain>
    </source>
</reference>
<feature type="DNA-binding region" description="Homeobox" evidence="2">
    <location>
        <begin position="16"/>
        <end position="54"/>
    </location>
</feature>
<dbReference type="InterPro" id="IPR001356">
    <property type="entry name" value="HD"/>
</dbReference>
<dbReference type="Proteomes" id="UP000792457">
    <property type="component" value="Unassembled WGS sequence"/>
</dbReference>
<protein>
    <recommendedName>
        <fullName evidence="4">Homeobox domain-containing protein</fullName>
    </recommendedName>
</protein>
<proteinExistence type="predicted"/>
<keyword evidence="2" id="KW-0371">Homeobox</keyword>
<evidence type="ECO:0000256" key="3">
    <source>
        <dbReference type="SAM" id="MobiDB-lite"/>
    </source>
</evidence>
<feature type="domain" description="Homeobox" evidence="4">
    <location>
        <begin position="14"/>
        <end position="53"/>
    </location>
</feature>
<organism evidence="5 6">
    <name type="scientific">Ladona fulva</name>
    <name type="common">Scarce chaser dragonfly</name>
    <name type="synonym">Libellula fulva</name>
    <dbReference type="NCBI Taxonomy" id="123851"/>
    <lineage>
        <taxon>Eukaryota</taxon>
        <taxon>Metazoa</taxon>
        <taxon>Ecdysozoa</taxon>
        <taxon>Arthropoda</taxon>
        <taxon>Hexapoda</taxon>
        <taxon>Insecta</taxon>
        <taxon>Pterygota</taxon>
        <taxon>Palaeoptera</taxon>
        <taxon>Odonata</taxon>
        <taxon>Epiprocta</taxon>
        <taxon>Anisoptera</taxon>
        <taxon>Libelluloidea</taxon>
        <taxon>Libellulidae</taxon>
        <taxon>Ladona</taxon>
    </lineage>
</organism>